<evidence type="ECO:0000313" key="2">
    <source>
        <dbReference type="EMBL" id="GAP44450.1"/>
    </source>
</evidence>
<reference evidence="2" key="1">
    <citation type="journal article" date="2015" name="Genome Announc.">
        <title>Draft Genome Sequence of Bacteroidales Strain TBC1, a Novel Isolate from a Methanogenic Wastewater Treatment System.</title>
        <authorList>
            <person name="Tourlousse D.M."/>
            <person name="Matsuura N."/>
            <person name="Sun L."/>
            <person name="Toyonaga M."/>
            <person name="Kuroda K."/>
            <person name="Ohashi A."/>
            <person name="Cruz R."/>
            <person name="Yamaguchi T."/>
            <person name="Sekiguchi Y."/>
        </authorList>
    </citation>
    <scope>NUCLEOTIDE SEQUENCE [LARGE SCALE GENOMIC DNA]</scope>
    <source>
        <strain evidence="2">TBC1</strain>
    </source>
</reference>
<evidence type="ECO:0000256" key="1">
    <source>
        <dbReference type="SAM" id="SignalP"/>
    </source>
</evidence>
<gene>
    <name evidence="2" type="ORF">TBC1_12258</name>
</gene>
<proteinExistence type="predicted"/>
<name>A0A0S7C1I3_9BACT</name>
<feature type="chain" id="PRO_5006633478" description="Calx-beta domain-containing protein" evidence="1">
    <location>
        <begin position="24"/>
        <end position="279"/>
    </location>
</feature>
<sequence length="279" mass="28968">MKNKQLSVLALMLGMIMSAVSFTACDKEDDKGDPPTIAAFAVSNDNETATVVFSEAVYKADNQTGNLDKAAFSVTITGGTATLADFEVTHTAGTNEVTLALDIDGVADGTEVVTVKPSGANAIFNAKGAAMDAAQSRTATLNDIGIIGKWQSSGVNLAPLLVAFGVDSLYAHFRGDNTYTVESFTADGSKTTLTGTFTQQRSSVAGIWDITVSQSSPTALVSVGIFQVMDQDPQMMKYEIAQTEPAVVGVTPPTAAAGFGSTSSGAYGVMNVQTYVKID</sequence>
<feature type="signal peptide" evidence="1">
    <location>
        <begin position="1"/>
        <end position="23"/>
    </location>
</feature>
<dbReference type="OrthoDB" id="1467611at2"/>
<dbReference type="Proteomes" id="UP000053091">
    <property type="component" value="Unassembled WGS sequence"/>
</dbReference>
<evidence type="ECO:0008006" key="4">
    <source>
        <dbReference type="Google" id="ProtNLM"/>
    </source>
</evidence>
<organism evidence="2">
    <name type="scientific">Lentimicrobium saccharophilum</name>
    <dbReference type="NCBI Taxonomy" id="1678841"/>
    <lineage>
        <taxon>Bacteria</taxon>
        <taxon>Pseudomonadati</taxon>
        <taxon>Bacteroidota</taxon>
        <taxon>Bacteroidia</taxon>
        <taxon>Bacteroidales</taxon>
        <taxon>Lentimicrobiaceae</taxon>
        <taxon>Lentimicrobium</taxon>
    </lineage>
</organism>
<dbReference type="EMBL" id="DF968183">
    <property type="protein sequence ID" value="GAP44450.1"/>
    <property type="molecule type" value="Genomic_DNA"/>
</dbReference>
<dbReference type="PROSITE" id="PS51257">
    <property type="entry name" value="PROKAR_LIPOPROTEIN"/>
    <property type="match status" value="1"/>
</dbReference>
<accession>A0A0S7C1I3</accession>
<evidence type="ECO:0000313" key="3">
    <source>
        <dbReference type="Proteomes" id="UP000053091"/>
    </source>
</evidence>
<keyword evidence="1" id="KW-0732">Signal</keyword>
<protein>
    <recommendedName>
        <fullName evidence="4">Calx-beta domain-containing protein</fullName>
    </recommendedName>
</protein>
<keyword evidence="3" id="KW-1185">Reference proteome</keyword>
<dbReference type="STRING" id="1678841.TBC1_12258"/>
<dbReference type="RefSeq" id="WP_062043766.1">
    <property type="nucleotide sequence ID" value="NZ_DF968183.1"/>
</dbReference>
<dbReference type="AlphaFoldDB" id="A0A0S7C1I3"/>